<evidence type="ECO:0000313" key="1">
    <source>
        <dbReference type="EMBL" id="SFK44917.1"/>
    </source>
</evidence>
<gene>
    <name evidence="1" type="ORF">SAMN04487865_10783</name>
</gene>
<organism evidence="1 2">
    <name type="scientific">Succinivibrio dextrinosolvens</name>
    <dbReference type="NCBI Taxonomy" id="83771"/>
    <lineage>
        <taxon>Bacteria</taxon>
        <taxon>Pseudomonadati</taxon>
        <taxon>Pseudomonadota</taxon>
        <taxon>Gammaproteobacteria</taxon>
        <taxon>Aeromonadales</taxon>
        <taxon>Succinivibrionaceae</taxon>
        <taxon>Succinivibrio</taxon>
    </lineage>
</organism>
<dbReference type="OrthoDB" id="9822484at2"/>
<name>A0A662ZCI2_9GAMM</name>
<dbReference type="Proteomes" id="UP000243374">
    <property type="component" value="Unassembled WGS sequence"/>
</dbReference>
<accession>A0A662ZCI2</accession>
<reference evidence="1 2" key="1">
    <citation type="submission" date="2016-10" db="EMBL/GenBank/DDBJ databases">
        <authorList>
            <person name="Varghese N."/>
            <person name="Submissions S."/>
        </authorList>
    </citation>
    <scope>NUCLEOTIDE SEQUENCE [LARGE SCALE GENOMIC DNA]</scope>
    <source>
        <strain evidence="1 2">22B</strain>
    </source>
</reference>
<evidence type="ECO:0000313" key="2">
    <source>
        <dbReference type="Proteomes" id="UP000243374"/>
    </source>
</evidence>
<dbReference type="RefSeq" id="WP_074841705.1">
    <property type="nucleotide sequence ID" value="NZ_CP047056.1"/>
</dbReference>
<dbReference type="AlphaFoldDB" id="A0A662ZCI2"/>
<protein>
    <submittedName>
        <fullName evidence="1">Uncharacterized protein</fullName>
    </submittedName>
</protein>
<keyword evidence="2" id="KW-1185">Reference proteome</keyword>
<dbReference type="EMBL" id="FOSF01000078">
    <property type="protein sequence ID" value="SFK44917.1"/>
    <property type="molecule type" value="Genomic_DNA"/>
</dbReference>
<sequence>MNNIEPEVVKNIVKDITTSQLSSYQIAYKYHLSKNTIDRLGISHLGEVIYNQKEKLAFEALIEQIKVLKNQEFSVTKMSEHLGISKSTMFKIVNRYETDRKEQVQVISVEHPESNQEISEQTSLLPLIENEEPMRRNNFYRHNRYRNNVNSDSDYARIQLNGVQLSFNPKQPQIWETVNKIMSLLQE</sequence>
<proteinExistence type="predicted"/>